<dbReference type="Gene3D" id="2.40.50.90">
    <property type="match status" value="1"/>
</dbReference>
<dbReference type="EMBL" id="DRXW01000248">
    <property type="protein sequence ID" value="HHR34099.1"/>
    <property type="molecule type" value="Genomic_DNA"/>
</dbReference>
<dbReference type="AlphaFoldDB" id="A0A7C5U348"/>
<name>A0A7C5U348_9BACT</name>
<dbReference type="Gene3D" id="2.160.20.110">
    <property type="match status" value="1"/>
</dbReference>
<sequence length="758" mass="83014">MFFRKSRVFIFALFIILSSLLIVMQSCVPQRPNPTADDIYSWKMEILNSPKNVLVKQISGVLVHVSGSDGIIHDGKTGIYVYKGNFYSSDKDKKVTLTNVTGTLYKDSIQIDFSKGGTKSLSTSSENISPANLNTVLTKSDKDRALWDQRYVLAYGYIKKGITQTGDIIFSYETTSGTSQIPISISPSILTTPLNYDTEATLTGFTQFINGGWKLNVVSAEIGKTIVGDGIFVDEVVDGLTFKSLGNTYKLIGLDVSLSENPKADLENFIVQNNSFVQVQQKKTVEGETYVFLYSSDGKKFYQEEVLKNGKARPDFDASIDDNQTYEILKDAYKQAYDKKSGVYSLFSTATIVSTNTAAESNLNKFVIVSGTVKNVIKDTNGNWEINVDDWLKVVVKAGNYKYLFSRELNILKDKLANFFGYLTKPEGSSSYVMELKAEWEYFSFAGGSGTQDDPFLIETPLQLFSVRALATQNKYFKLKADIDLTGYSWTPIGTYSSNLSQSAFQGVFDGNGYKIKNITFNDTSASNVGLFGYIYKSTIKNLVIENASMIANQRVGVLAGASQDSTIEQVKVINSSVRAEIDGSCYTGGLIGDATDGTKVKQCVVLNTTVSGKKYAVGGLIGQLKGTTTKPVLVENSYVQGGEVKSDYSSTTASAGFICNYTIPTGGGEVKNNYAAIKVTNGQGFVGYIVTAGNDQGASNNYFDKDVAGTSNDKLAGKGVTAKTTSEMKQKNTFNGWDFDNIWKIDEGTDYPRLNWE</sequence>
<dbReference type="SUPFAM" id="SSF51126">
    <property type="entry name" value="Pectin lyase-like"/>
    <property type="match status" value="1"/>
</dbReference>
<evidence type="ECO:0008006" key="2">
    <source>
        <dbReference type="Google" id="ProtNLM"/>
    </source>
</evidence>
<evidence type="ECO:0000313" key="1">
    <source>
        <dbReference type="EMBL" id="HHR34099.1"/>
    </source>
</evidence>
<dbReference type="InterPro" id="IPR011050">
    <property type="entry name" value="Pectin_lyase_fold/virulence"/>
</dbReference>
<comment type="caution">
    <text evidence="1">The sequence shown here is derived from an EMBL/GenBank/DDBJ whole genome shotgun (WGS) entry which is preliminary data.</text>
</comment>
<dbReference type="InterPro" id="IPR035437">
    <property type="entry name" value="SNase_OB-fold_sf"/>
</dbReference>
<dbReference type="PROSITE" id="PS51257">
    <property type="entry name" value="PROKAR_LIPOPROTEIN"/>
    <property type="match status" value="1"/>
</dbReference>
<organism evidence="1">
    <name type="scientific">Fervidobacterium nodosum</name>
    <dbReference type="NCBI Taxonomy" id="2424"/>
    <lineage>
        <taxon>Bacteria</taxon>
        <taxon>Thermotogati</taxon>
        <taxon>Thermotogota</taxon>
        <taxon>Thermotogae</taxon>
        <taxon>Thermotogales</taxon>
        <taxon>Fervidobacteriaceae</taxon>
        <taxon>Fervidobacterium</taxon>
    </lineage>
</organism>
<protein>
    <recommendedName>
        <fullName evidence="2">GLUG domain protein</fullName>
    </recommendedName>
</protein>
<dbReference type="SUPFAM" id="SSF50199">
    <property type="entry name" value="Staphylococcal nuclease"/>
    <property type="match status" value="1"/>
</dbReference>
<reference evidence="1" key="1">
    <citation type="journal article" date="2020" name="mSystems">
        <title>Genome- and Community-Level Interaction Insights into Carbon Utilization and Element Cycling Functions of Hydrothermarchaeota in Hydrothermal Sediment.</title>
        <authorList>
            <person name="Zhou Z."/>
            <person name="Liu Y."/>
            <person name="Xu W."/>
            <person name="Pan J."/>
            <person name="Luo Z.H."/>
            <person name="Li M."/>
        </authorList>
    </citation>
    <scope>NUCLEOTIDE SEQUENCE [LARGE SCALE GENOMIC DNA]</scope>
    <source>
        <strain evidence="1">SpSt-1088</strain>
    </source>
</reference>
<gene>
    <name evidence="1" type="ORF">ENM46_04030</name>
</gene>
<accession>A0A7C5U348</accession>
<proteinExistence type="predicted"/>